<dbReference type="PANTHER" id="PTHR43884">
    <property type="entry name" value="ACYL-COA DEHYDROGENASE"/>
    <property type="match status" value="1"/>
</dbReference>
<accession>A0A921FQN6</accession>
<feature type="domain" description="Acyl-CoA dehydrogenase C-terminal" evidence="3">
    <location>
        <begin position="251"/>
        <end position="374"/>
    </location>
</feature>
<evidence type="ECO:0000313" key="5">
    <source>
        <dbReference type="Proteomes" id="UP000703315"/>
    </source>
</evidence>
<feature type="domain" description="Acyl-CoA dehydrogenase/oxidase N-terminal" evidence="2">
    <location>
        <begin position="26"/>
        <end position="112"/>
    </location>
</feature>
<comment type="caution">
    <text evidence="4">The sequence shown here is derived from an EMBL/GenBank/DDBJ whole genome shotgun (WGS) entry which is preliminary data.</text>
</comment>
<dbReference type="InterPro" id="IPR013786">
    <property type="entry name" value="AcylCoA_DH/ox_N"/>
</dbReference>
<dbReference type="Proteomes" id="UP000703315">
    <property type="component" value="Unassembled WGS sequence"/>
</dbReference>
<protein>
    <submittedName>
        <fullName evidence="4">Acyl-CoA dehydrogenase family protein</fullName>
    </submittedName>
</protein>
<dbReference type="SUPFAM" id="SSF47203">
    <property type="entry name" value="Acyl-CoA dehydrogenase C-terminal domain-like"/>
    <property type="match status" value="1"/>
</dbReference>
<dbReference type="Gene3D" id="1.10.540.10">
    <property type="entry name" value="Acyl-CoA dehydrogenase/oxidase, N-terminal domain"/>
    <property type="match status" value="1"/>
</dbReference>
<gene>
    <name evidence="4" type="ORF">K8V32_11355</name>
</gene>
<dbReference type="Pfam" id="PF08028">
    <property type="entry name" value="Acyl-CoA_dh_2"/>
    <property type="match status" value="1"/>
</dbReference>
<dbReference type="SUPFAM" id="SSF56645">
    <property type="entry name" value="Acyl-CoA dehydrogenase NM domain-like"/>
    <property type="match status" value="1"/>
</dbReference>
<dbReference type="Gene3D" id="1.20.140.10">
    <property type="entry name" value="Butyryl-CoA Dehydrogenase, subunit A, domain 3"/>
    <property type="match status" value="1"/>
</dbReference>
<dbReference type="InterPro" id="IPR046373">
    <property type="entry name" value="Acyl-CoA_Oxase/DH_mid-dom_sf"/>
</dbReference>
<dbReference type="Pfam" id="PF02771">
    <property type="entry name" value="Acyl-CoA_dh_N"/>
    <property type="match status" value="1"/>
</dbReference>
<dbReference type="RefSeq" id="WP_303907402.1">
    <property type="nucleotide sequence ID" value="NZ_DYXC01000131.1"/>
</dbReference>
<sequence>MTSAVYEALSKRYGALFDDIARGERAREAGRHLPLVPLKQLTDQGFGAITVPVDAGGDGADYQTMFRLLMDLAAVDANLAHIWRSHLAFIEYLRLIPDDQQRHQWWQRILEGQWGGSALSSQYDDDDEPATIITRDDSGILRISGDKYYTTGTLASDWTVVSATLEDSLAESILRRRRRAGESGLSLRLVQECLAVVRVRQPRVHVKDDWDGFGQRMTATGTLRMREAGVETLLDIGTQHVFVPVFHEISLVALLVGIGRAALRDGVEAMRERTRIFNTSTGQIPRYDGEMLGIIGQLAAQLGAAEEMVRATGRELDAQNLTEATLHSQRASVMVPQLVLDVCTRIFDTLGASATSSGQELDRHWRNARTLATHDPAVFKERMLGDWEVNGVMPTPFISTNHGHELL</sequence>
<name>A0A921FQN6_9MICC</name>
<evidence type="ECO:0000259" key="3">
    <source>
        <dbReference type="Pfam" id="PF08028"/>
    </source>
</evidence>
<dbReference type="Gene3D" id="2.40.110.10">
    <property type="entry name" value="Butyryl-CoA Dehydrogenase, subunit A, domain 2"/>
    <property type="match status" value="1"/>
</dbReference>
<reference evidence="4" key="2">
    <citation type="submission" date="2021-09" db="EMBL/GenBank/DDBJ databases">
        <authorList>
            <person name="Gilroy R."/>
        </authorList>
    </citation>
    <scope>NUCLEOTIDE SEQUENCE</scope>
    <source>
        <strain evidence="4">ChiHjej13B12-14962</strain>
    </source>
</reference>
<dbReference type="InterPro" id="IPR013107">
    <property type="entry name" value="Acyl-CoA_DH_C"/>
</dbReference>
<proteinExistence type="predicted"/>
<dbReference type="InterPro" id="IPR036250">
    <property type="entry name" value="AcylCo_DH-like_C"/>
</dbReference>
<dbReference type="InterPro" id="IPR009100">
    <property type="entry name" value="AcylCoA_DH/oxidase_NM_dom_sf"/>
</dbReference>
<evidence type="ECO:0000313" key="4">
    <source>
        <dbReference type="EMBL" id="HJF15377.1"/>
    </source>
</evidence>
<dbReference type="PIRSF" id="PIRSF016578">
    <property type="entry name" value="HsaA"/>
    <property type="match status" value="1"/>
</dbReference>
<evidence type="ECO:0000256" key="1">
    <source>
        <dbReference type="ARBA" id="ARBA00023002"/>
    </source>
</evidence>
<dbReference type="GO" id="GO:0006552">
    <property type="term" value="P:L-leucine catabolic process"/>
    <property type="evidence" value="ECO:0007669"/>
    <property type="project" value="TreeGrafter"/>
</dbReference>
<organism evidence="4 5">
    <name type="scientific">Enteractinococcus helveticum</name>
    <dbReference type="NCBI Taxonomy" id="1837282"/>
    <lineage>
        <taxon>Bacteria</taxon>
        <taxon>Bacillati</taxon>
        <taxon>Actinomycetota</taxon>
        <taxon>Actinomycetes</taxon>
        <taxon>Micrococcales</taxon>
        <taxon>Micrococcaceae</taxon>
    </lineage>
</organism>
<evidence type="ECO:0000259" key="2">
    <source>
        <dbReference type="Pfam" id="PF02771"/>
    </source>
</evidence>
<reference evidence="4" key="1">
    <citation type="journal article" date="2021" name="PeerJ">
        <title>Extensive microbial diversity within the chicken gut microbiome revealed by metagenomics and culture.</title>
        <authorList>
            <person name="Gilroy R."/>
            <person name="Ravi A."/>
            <person name="Getino M."/>
            <person name="Pursley I."/>
            <person name="Horton D.L."/>
            <person name="Alikhan N.F."/>
            <person name="Baker D."/>
            <person name="Gharbi K."/>
            <person name="Hall N."/>
            <person name="Watson M."/>
            <person name="Adriaenssens E.M."/>
            <person name="Foster-Nyarko E."/>
            <person name="Jarju S."/>
            <person name="Secka A."/>
            <person name="Antonio M."/>
            <person name="Oren A."/>
            <person name="Chaudhuri R.R."/>
            <person name="La Ragione R."/>
            <person name="Hildebrand F."/>
            <person name="Pallen M.J."/>
        </authorList>
    </citation>
    <scope>NUCLEOTIDE SEQUENCE</scope>
    <source>
        <strain evidence="4">ChiHjej13B12-14962</strain>
    </source>
</reference>
<dbReference type="GO" id="GO:0050660">
    <property type="term" value="F:flavin adenine dinucleotide binding"/>
    <property type="evidence" value="ECO:0007669"/>
    <property type="project" value="InterPro"/>
</dbReference>
<dbReference type="PANTHER" id="PTHR43884:SF12">
    <property type="entry name" value="ISOVALERYL-COA DEHYDROGENASE, MITOCHONDRIAL-RELATED"/>
    <property type="match status" value="1"/>
</dbReference>
<dbReference type="EMBL" id="DYXC01000131">
    <property type="protein sequence ID" value="HJF15377.1"/>
    <property type="molecule type" value="Genomic_DNA"/>
</dbReference>
<dbReference type="AlphaFoldDB" id="A0A921FQN6"/>
<keyword evidence="1" id="KW-0560">Oxidoreductase</keyword>
<dbReference type="InterPro" id="IPR037069">
    <property type="entry name" value="AcylCoA_DH/ox_N_sf"/>
</dbReference>
<dbReference type="GO" id="GO:0008470">
    <property type="term" value="F:3-methylbutanoyl-CoA dehydrogenase activity"/>
    <property type="evidence" value="ECO:0007669"/>
    <property type="project" value="TreeGrafter"/>
</dbReference>